<name>I0H4E4_ACTM4</name>
<keyword evidence="2" id="KW-1185">Reference proteome</keyword>
<evidence type="ECO:0000313" key="1">
    <source>
        <dbReference type="EMBL" id="BAL87881.1"/>
    </source>
</evidence>
<dbReference type="OrthoDB" id="3531634at2"/>
<organism evidence="1 2">
    <name type="scientific">Actinoplanes missouriensis (strain ATCC 14538 / DSM 43046 / CBS 188.64 / JCM 3121 / NBRC 102363 / NCIMB 12654 / NRRL B-3342 / UNCC 431)</name>
    <dbReference type="NCBI Taxonomy" id="512565"/>
    <lineage>
        <taxon>Bacteria</taxon>
        <taxon>Bacillati</taxon>
        <taxon>Actinomycetota</taxon>
        <taxon>Actinomycetes</taxon>
        <taxon>Micromonosporales</taxon>
        <taxon>Micromonosporaceae</taxon>
        <taxon>Actinoplanes</taxon>
    </lineage>
</organism>
<dbReference type="eggNOG" id="ENOG5032258">
    <property type="taxonomic scope" value="Bacteria"/>
</dbReference>
<evidence type="ECO:0000313" key="2">
    <source>
        <dbReference type="Proteomes" id="UP000007882"/>
    </source>
</evidence>
<protein>
    <submittedName>
        <fullName evidence="1">Uncharacterized protein</fullName>
    </submittedName>
</protein>
<reference evidence="1 2" key="1">
    <citation type="submission" date="2012-02" db="EMBL/GenBank/DDBJ databases">
        <title>Complete genome sequence of Actinoplanes missouriensis 431 (= NBRC 102363).</title>
        <authorList>
            <person name="Ohnishi Y."/>
            <person name="Ishikawa J."/>
            <person name="Sekine M."/>
            <person name="Hosoyama A."/>
            <person name="Harada T."/>
            <person name="Narita H."/>
            <person name="Hata T."/>
            <person name="Konno Y."/>
            <person name="Tutikane K."/>
            <person name="Fujita N."/>
            <person name="Horinouchi S."/>
            <person name="Hayakawa M."/>
        </authorList>
    </citation>
    <scope>NUCLEOTIDE SEQUENCE [LARGE SCALE GENOMIC DNA]</scope>
    <source>
        <strain evidence="2">ATCC 14538 / DSM 43046 / CBS 188.64 / JCM 3121 / NBRC 102363 / NCIMB 12654 / NRRL B-3342 / UNCC 431</strain>
    </source>
</reference>
<dbReference type="Proteomes" id="UP000007882">
    <property type="component" value="Chromosome"/>
</dbReference>
<dbReference type="HOGENOM" id="CLU_1657078_0_0_11"/>
<dbReference type="RefSeq" id="WP_014442776.1">
    <property type="nucleotide sequence ID" value="NC_017093.1"/>
</dbReference>
<gene>
    <name evidence="1" type="ordered locus">AMIS_26610</name>
</gene>
<accession>I0H4E4</accession>
<dbReference type="KEGG" id="ams:AMIS_26610"/>
<dbReference type="AlphaFoldDB" id="I0H4E4"/>
<dbReference type="PATRIC" id="fig|512565.3.peg.2662"/>
<dbReference type="EMBL" id="AP012319">
    <property type="protein sequence ID" value="BAL87881.1"/>
    <property type="molecule type" value="Genomic_DNA"/>
</dbReference>
<proteinExistence type="predicted"/>
<sequence length="171" mass="18677">MGSGPAVQGKVLIMGWNTSVLFRQDVTADEAVDDLAITEFSGELVGADQATSALKPDALYAAESGGWVQVWNPMMDVVMGWEPTDPADALLVFFSSVSSTYGFTLFTNGERTRHYVYADGVVVENEGTPLPVEAEIALPSWGPDEDFLWSIITAVTGLRYDEKLQYRVYPV</sequence>